<dbReference type="EMBL" id="MSFU01000049">
    <property type="protein sequence ID" value="PWY62092.1"/>
    <property type="molecule type" value="Genomic_DNA"/>
</dbReference>
<dbReference type="VEuPathDB" id="FungiDB:BO83DRAFT_194280"/>
<sequence length="179" mass="20045">MEPSCRNRILRRCHNSTSCAGGQTPLVIQIQLAVATLVMRCRVFFTPRSPSSIWVKKEGQLKDQLAVTLQITLAELQLPQLYCKYSYLVKGFSAASTTVKVEVSNLCWIARVTIFRITYRLRPVSKPMLDGLQLAHPVALALVDRPTPCILRHLWLVNYSLQTLVIGPSLTLDIPVKTG</sequence>
<dbReference type="Proteomes" id="UP000246171">
    <property type="component" value="Unassembled WGS sequence"/>
</dbReference>
<comment type="caution">
    <text evidence="1">The sequence shown here is derived from an EMBL/GenBank/DDBJ whole genome shotgun (WGS) entry which is preliminary data.</text>
</comment>
<gene>
    <name evidence="1" type="ORF">BO83DRAFT_194280</name>
</gene>
<protein>
    <submittedName>
        <fullName evidence="1">Uncharacterized protein</fullName>
    </submittedName>
</protein>
<name>A0A317UNG6_ASPEC</name>
<dbReference type="AlphaFoldDB" id="A0A317UNG6"/>
<reference evidence="1" key="1">
    <citation type="submission" date="2016-12" db="EMBL/GenBank/DDBJ databases">
        <title>The genomes of Aspergillus section Nigri reveals drivers in fungal speciation.</title>
        <authorList>
            <consortium name="DOE Joint Genome Institute"/>
            <person name="Vesth T.C."/>
            <person name="Nybo J."/>
            <person name="Theobald S."/>
            <person name="Brandl J."/>
            <person name="Frisvad J.C."/>
            <person name="Nielsen K.F."/>
            <person name="Lyhne E.K."/>
            <person name="Kogle M.E."/>
            <person name="Kuo A."/>
            <person name="Riley R."/>
            <person name="Clum A."/>
            <person name="Nolan M."/>
            <person name="Lipzen A."/>
            <person name="Salamov A."/>
            <person name="Henrissat B."/>
            <person name="Wiebenga A."/>
            <person name="De vries R.P."/>
            <person name="Grigoriev I.V."/>
            <person name="Mortensen U.H."/>
            <person name="Andersen M.R."/>
            <person name="Baker S.E."/>
        </authorList>
    </citation>
    <scope>NUCLEOTIDE SEQUENCE</scope>
    <source>
        <strain evidence="1">CBS 122712</strain>
    </source>
</reference>
<organism evidence="1 2">
    <name type="scientific">Aspergillus eucalypticola (strain CBS 122712 / IBT 29274)</name>
    <dbReference type="NCBI Taxonomy" id="1448314"/>
    <lineage>
        <taxon>Eukaryota</taxon>
        <taxon>Fungi</taxon>
        <taxon>Dikarya</taxon>
        <taxon>Ascomycota</taxon>
        <taxon>Pezizomycotina</taxon>
        <taxon>Eurotiomycetes</taxon>
        <taxon>Eurotiomycetidae</taxon>
        <taxon>Eurotiales</taxon>
        <taxon>Aspergillaceae</taxon>
        <taxon>Aspergillus</taxon>
        <taxon>Aspergillus subgen. Circumdati</taxon>
    </lineage>
</organism>
<evidence type="ECO:0000313" key="1">
    <source>
        <dbReference type="EMBL" id="PWY62092.1"/>
    </source>
</evidence>
<keyword evidence="2" id="KW-1185">Reference proteome</keyword>
<accession>A0A317UNG6</accession>
<dbReference type="GeneID" id="37048545"/>
<proteinExistence type="predicted"/>
<dbReference type="RefSeq" id="XP_025382084.1">
    <property type="nucleotide sequence ID" value="XM_025526583.1"/>
</dbReference>
<evidence type="ECO:0000313" key="2">
    <source>
        <dbReference type="Proteomes" id="UP000246171"/>
    </source>
</evidence>